<gene>
    <name evidence="1" type="ORF">B0H64DRAFT_342579</name>
</gene>
<evidence type="ECO:0000313" key="2">
    <source>
        <dbReference type="Proteomes" id="UP001278766"/>
    </source>
</evidence>
<dbReference type="GeneID" id="87838208"/>
<comment type="caution">
    <text evidence="1">The sequence shown here is derived from an EMBL/GenBank/DDBJ whole genome shotgun (WGS) entry which is preliminary data.</text>
</comment>
<organism evidence="1 2">
    <name type="scientific">Chaetomium fimeti</name>
    <dbReference type="NCBI Taxonomy" id="1854472"/>
    <lineage>
        <taxon>Eukaryota</taxon>
        <taxon>Fungi</taxon>
        <taxon>Dikarya</taxon>
        <taxon>Ascomycota</taxon>
        <taxon>Pezizomycotina</taxon>
        <taxon>Sordariomycetes</taxon>
        <taxon>Sordariomycetidae</taxon>
        <taxon>Sordariales</taxon>
        <taxon>Chaetomiaceae</taxon>
        <taxon>Chaetomium</taxon>
    </lineage>
</organism>
<sequence>MTMLTPPSEFLGACPKFRLLVLGNPESTKRELFTKIFGVDLEKRLVDDAFSPSHNIEQELDLHGQNSRLAIHTNLNVGAGDEANYDRIRDFLTSRATSSKQEDRIHCVWYCVASEEDRSVTELEQRFFFGGLHSAAPWVPLVLLFTKYDEFVSQVKLDWSRGAQEQGLSKVAVSHILRDLSSKKFEKHIGQKWDEVLGGSVPRVCVSSGDEDDDVRSDEVLAEATLTTLRNKNVKYAFAAAQRNSALISTRFAADTAATDYFEVDTGHARKLHGTAMHDILPHFFTRAVQLFNLRDPTASLVSDSTLLTQILEATFDASQQGLVTECLGSTDSETSPSSLLAHLTPHERAVLLAQTLTATLLFLHRLADTQSSPSRSLPTGITSDTITRQLAETRASAAERRALLEAVESSGVFTACTLRGQVAEVMVRAVQGAERVRVSEGGMGGGGGRRHAGAGAAGRGIVVVEDDSELQEISLSFVNDKGPEDMVLPSGLTILPLT</sequence>
<evidence type="ECO:0000313" key="1">
    <source>
        <dbReference type="EMBL" id="KAK3296362.1"/>
    </source>
</evidence>
<protein>
    <recommendedName>
        <fullName evidence="3">G domain-containing protein</fullName>
    </recommendedName>
</protein>
<dbReference type="AlphaFoldDB" id="A0AAE0HGW4"/>
<dbReference type="Proteomes" id="UP001278766">
    <property type="component" value="Unassembled WGS sequence"/>
</dbReference>
<evidence type="ECO:0008006" key="3">
    <source>
        <dbReference type="Google" id="ProtNLM"/>
    </source>
</evidence>
<dbReference type="EMBL" id="JAUEPN010000004">
    <property type="protein sequence ID" value="KAK3296362.1"/>
    <property type="molecule type" value="Genomic_DNA"/>
</dbReference>
<name>A0AAE0HGW4_9PEZI</name>
<reference evidence="1" key="1">
    <citation type="journal article" date="2023" name="Mol. Phylogenet. Evol.">
        <title>Genome-scale phylogeny and comparative genomics of the fungal order Sordariales.</title>
        <authorList>
            <person name="Hensen N."/>
            <person name="Bonometti L."/>
            <person name="Westerberg I."/>
            <person name="Brannstrom I.O."/>
            <person name="Guillou S."/>
            <person name="Cros-Aarteil S."/>
            <person name="Calhoun S."/>
            <person name="Haridas S."/>
            <person name="Kuo A."/>
            <person name="Mondo S."/>
            <person name="Pangilinan J."/>
            <person name="Riley R."/>
            <person name="LaButti K."/>
            <person name="Andreopoulos B."/>
            <person name="Lipzen A."/>
            <person name="Chen C."/>
            <person name="Yan M."/>
            <person name="Daum C."/>
            <person name="Ng V."/>
            <person name="Clum A."/>
            <person name="Steindorff A."/>
            <person name="Ohm R.A."/>
            <person name="Martin F."/>
            <person name="Silar P."/>
            <person name="Natvig D.O."/>
            <person name="Lalanne C."/>
            <person name="Gautier V."/>
            <person name="Ament-Velasquez S.L."/>
            <person name="Kruys A."/>
            <person name="Hutchinson M.I."/>
            <person name="Powell A.J."/>
            <person name="Barry K."/>
            <person name="Miller A.N."/>
            <person name="Grigoriev I.V."/>
            <person name="Debuchy R."/>
            <person name="Gladieux P."/>
            <person name="Hiltunen Thoren M."/>
            <person name="Johannesson H."/>
        </authorList>
    </citation>
    <scope>NUCLEOTIDE SEQUENCE</scope>
    <source>
        <strain evidence="1">CBS 168.71</strain>
    </source>
</reference>
<keyword evidence="2" id="KW-1185">Reference proteome</keyword>
<accession>A0AAE0HGW4</accession>
<proteinExistence type="predicted"/>
<dbReference type="RefSeq" id="XP_062659876.1">
    <property type="nucleotide sequence ID" value="XM_062801260.1"/>
</dbReference>
<reference evidence="1" key="2">
    <citation type="submission" date="2023-06" db="EMBL/GenBank/DDBJ databases">
        <authorList>
            <consortium name="Lawrence Berkeley National Laboratory"/>
            <person name="Haridas S."/>
            <person name="Hensen N."/>
            <person name="Bonometti L."/>
            <person name="Westerberg I."/>
            <person name="Brannstrom I.O."/>
            <person name="Guillou S."/>
            <person name="Cros-Aarteil S."/>
            <person name="Calhoun S."/>
            <person name="Kuo A."/>
            <person name="Mondo S."/>
            <person name="Pangilinan J."/>
            <person name="Riley R."/>
            <person name="Labutti K."/>
            <person name="Andreopoulos B."/>
            <person name="Lipzen A."/>
            <person name="Chen C."/>
            <person name="Yanf M."/>
            <person name="Daum C."/>
            <person name="Ng V."/>
            <person name="Clum A."/>
            <person name="Steindorff A."/>
            <person name="Ohm R."/>
            <person name="Martin F."/>
            <person name="Silar P."/>
            <person name="Natvig D."/>
            <person name="Lalanne C."/>
            <person name="Gautier V."/>
            <person name="Ament-Velasquez S.L."/>
            <person name="Kruys A."/>
            <person name="Hutchinson M.I."/>
            <person name="Powell A.J."/>
            <person name="Barry K."/>
            <person name="Miller A.N."/>
            <person name="Grigoriev I.V."/>
            <person name="Debuchy R."/>
            <person name="Gladieux P."/>
            <person name="Thoren M.H."/>
            <person name="Johannesson H."/>
        </authorList>
    </citation>
    <scope>NUCLEOTIDE SEQUENCE</scope>
    <source>
        <strain evidence="1">CBS 168.71</strain>
    </source>
</reference>